<keyword evidence="7 13" id="KW-0227">DNA damage</keyword>
<dbReference type="PANTHER" id="PTHR42944:SF1">
    <property type="entry name" value="ADENINE DNA GLYCOSYLASE"/>
    <property type="match status" value="1"/>
</dbReference>
<sequence>MAPRPKQAAVSNKSTKSKPLIKVTKSAIPTPTGKTLSAAILPLRNHSVSYHFPLLLNDRVSCDALLSWFASVEETRSMPWRKAWLDAKDFDGREREFGEALGRRAYEVWVSEVMLQQTRVSTVISYFNNWISKWPTVQDLAAADHEDVLAAWKGLGYYSRATRLHEGAKVMVENPAGGSCLLPSQAVDLQEIPGIGRYTAGAVSSIAFGEAEPVLDGNVARVLSRQLGLHMDAKDKKASDILWEEADRLIKHVSANPDASTSAIPGQWNQALMELGSTICTPRPQCDMCPIQATCRAYSEGQELLATRHQSPREAEDIEDACTLCDTIDIEDLALTTDNTDVVEAPKMTKKRKTSTKQNNKISSYFSSGTPAAAPAGTDEEMQDAVQNLGLAGSRKRKPSTQDLMPEHDTKQIATYCSLFPKKVAKKKATEQECVVCIIQIRSSHGKSKWLIEQRPAKGLLASLWQFPQSTLSASTNTPASRQDAASKYVSGLRVGRIDMKRARSVAHFPPLVHVFTHIRLTMHVYQFEVCSNNTEDAEEDDAGPPTRRFVEGAAMGQQTLSTGMRKCWDLISKAD</sequence>
<dbReference type="SUPFAM" id="SSF55811">
    <property type="entry name" value="Nudix"/>
    <property type="match status" value="1"/>
</dbReference>
<dbReference type="Pfam" id="PF00730">
    <property type="entry name" value="HhH-GPD"/>
    <property type="match status" value="1"/>
</dbReference>
<evidence type="ECO:0000256" key="13">
    <source>
        <dbReference type="RuleBase" id="RU365096"/>
    </source>
</evidence>
<dbReference type="Gene3D" id="1.10.1670.10">
    <property type="entry name" value="Helix-hairpin-Helix base-excision DNA repair enzymes (C-terminal)"/>
    <property type="match status" value="1"/>
</dbReference>
<evidence type="ECO:0000256" key="3">
    <source>
        <dbReference type="ARBA" id="ARBA00012045"/>
    </source>
</evidence>
<dbReference type="Proteomes" id="UP000800096">
    <property type="component" value="Unassembled WGS sequence"/>
</dbReference>
<evidence type="ECO:0000256" key="14">
    <source>
        <dbReference type="SAM" id="MobiDB-lite"/>
    </source>
</evidence>
<dbReference type="GO" id="GO:0000701">
    <property type="term" value="F:purine-specific mismatch base pair DNA N-glycosylase activity"/>
    <property type="evidence" value="ECO:0007669"/>
    <property type="project" value="UniProtKB-EC"/>
</dbReference>
<dbReference type="FunFam" id="1.10.340.30:FF:000002">
    <property type="entry name" value="Adenine DNA glycosylase"/>
    <property type="match status" value="1"/>
</dbReference>
<evidence type="ECO:0000256" key="8">
    <source>
        <dbReference type="ARBA" id="ARBA00022801"/>
    </source>
</evidence>
<evidence type="ECO:0000256" key="7">
    <source>
        <dbReference type="ARBA" id="ARBA00022763"/>
    </source>
</evidence>
<comment type="function">
    <text evidence="13">Adenine glycosylase active on G-A mispairs.</text>
</comment>
<protein>
    <recommendedName>
        <fullName evidence="4 13">Adenine DNA glycosylase</fullName>
        <ecNumber evidence="3 13">3.2.2.31</ecNumber>
    </recommendedName>
</protein>
<dbReference type="CDD" id="cd03431">
    <property type="entry name" value="NUDIX_DNA_Glycosylase_C-MutY"/>
    <property type="match status" value="1"/>
</dbReference>
<dbReference type="InterPro" id="IPR023170">
    <property type="entry name" value="HhH_base_excis_C"/>
</dbReference>
<dbReference type="EMBL" id="ML979139">
    <property type="protein sequence ID" value="KAF1912852.1"/>
    <property type="molecule type" value="Genomic_DNA"/>
</dbReference>
<dbReference type="GO" id="GO:0034039">
    <property type="term" value="F:8-oxo-7,8-dihydroguanine DNA N-glycosylase activity"/>
    <property type="evidence" value="ECO:0007669"/>
    <property type="project" value="TreeGrafter"/>
</dbReference>
<accession>A0A6A5QBW8</accession>
<keyword evidence="8" id="KW-0378">Hydrolase</keyword>
<dbReference type="InterPro" id="IPR044298">
    <property type="entry name" value="MIG/MutY"/>
</dbReference>
<keyword evidence="12 13" id="KW-0326">Glycosidase</keyword>
<keyword evidence="6" id="KW-0479">Metal-binding</keyword>
<dbReference type="AlphaFoldDB" id="A0A6A5QBW8"/>
<dbReference type="GO" id="GO:0051539">
    <property type="term" value="F:4 iron, 4 sulfur cluster binding"/>
    <property type="evidence" value="ECO:0007669"/>
    <property type="project" value="UniProtKB-UniRule"/>
</dbReference>
<dbReference type="InterPro" id="IPR003265">
    <property type="entry name" value="HhH-GPD_domain"/>
</dbReference>
<evidence type="ECO:0000256" key="4">
    <source>
        <dbReference type="ARBA" id="ARBA00022023"/>
    </source>
</evidence>
<evidence type="ECO:0000313" key="17">
    <source>
        <dbReference type="Proteomes" id="UP000800096"/>
    </source>
</evidence>
<dbReference type="SMART" id="SM00525">
    <property type="entry name" value="FES"/>
    <property type="match status" value="1"/>
</dbReference>
<evidence type="ECO:0000259" key="15">
    <source>
        <dbReference type="SMART" id="SM00478"/>
    </source>
</evidence>
<dbReference type="GO" id="GO:0006285">
    <property type="term" value="P:base-excision repair, AP site formation"/>
    <property type="evidence" value="ECO:0007669"/>
    <property type="project" value="UniProtKB-ARBA"/>
</dbReference>
<keyword evidence="11" id="KW-0234">DNA repair</keyword>
<dbReference type="GO" id="GO:0006298">
    <property type="term" value="P:mismatch repair"/>
    <property type="evidence" value="ECO:0007669"/>
    <property type="project" value="TreeGrafter"/>
</dbReference>
<evidence type="ECO:0000256" key="9">
    <source>
        <dbReference type="ARBA" id="ARBA00023004"/>
    </source>
</evidence>
<evidence type="ECO:0000256" key="1">
    <source>
        <dbReference type="ARBA" id="ARBA00000843"/>
    </source>
</evidence>
<organism evidence="16 17">
    <name type="scientific">Ampelomyces quisqualis</name>
    <name type="common">Powdery mildew agent</name>
    <dbReference type="NCBI Taxonomy" id="50730"/>
    <lineage>
        <taxon>Eukaryota</taxon>
        <taxon>Fungi</taxon>
        <taxon>Dikarya</taxon>
        <taxon>Ascomycota</taxon>
        <taxon>Pezizomycotina</taxon>
        <taxon>Dothideomycetes</taxon>
        <taxon>Pleosporomycetidae</taxon>
        <taxon>Pleosporales</taxon>
        <taxon>Pleosporineae</taxon>
        <taxon>Phaeosphaeriaceae</taxon>
        <taxon>Ampelomyces</taxon>
    </lineage>
</organism>
<dbReference type="Gene3D" id="3.90.79.10">
    <property type="entry name" value="Nucleoside Triphosphate Pyrophosphohydrolase"/>
    <property type="match status" value="1"/>
</dbReference>
<dbReference type="CDD" id="cd00056">
    <property type="entry name" value="ENDO3c"/>
    <property type="match status" value="1"/>
</dbReference>
<keyword evidence="5" id="KW-0004">4Fe-4S</keyword>
<comment type="cofactor">
    <cofactor evidence="13">
        <name>[4Fe-4S] cluster</name>
        <dbReference type="ChEBI" id="CHEBI:49883"/>
    </cofactor>
    <text evidence="13">Binds 1 [4Fe-4S] cluster.</text>
</comment>
<dbReference type="Pfam" id="PF14815">
    <property type="entry name" value="NUDIX_4"/>
    <property type="match status" value="1"/>
</dbReference>
<evidence type="ECO:0000256" key="10">
    <source>
        <dbReference type="ARBA" id="ARBA00023014"/>
    </source>
</evidence>
<dbReference type="PANTHER" id="PTHR42944">
    <property type="entry name" value="ADENINE DNA GLYCOSYLASE"/>
    <property type="match status" value="1"/>
</dbReference>
<evidence type="ECO:0000256" key="11">
    <source>
        <dbReference type="ARBA" id="ARBA00023204"/>
    </source>
</evidence>
<dbReference type="GO" id="GO:0046872">
    <property type="term" value="F:metal ion binding"/>
    <property type="evidence" value="ECO:0007669"/>
    <property type="project" value="UniProtKB-UniRule"/>
</dbReference>
<evidence type="ECO:0000256" key="5">
    <source>
        <dbReference type="ARBA" id="ARBA00022485"/>
    </source>
</evidence>
<keyword evidence="17" id="KW-1185">Reference proteome</keyword>
<feature type="region of interest" description="Disordered" evidence="14">
    <location>
        <begin position="347"/>
        <end position="380"/>
    </location>
</feature>
<proteinExistence type="inferred from homology"/>
<evidence type="ECO:0000256" key="6">
    <source>
        <dbReference type="ARBA" id="ARBA00022723"/>
    </source>
</evidence>
<comment type="similarity">
    <text evidence="2 13">Belongs to the Nth/MutY family.</text>
</comment>
<dbReference type="InterPro" id="IPR011257">
    <property type="entry name" value="DNA_glycosylase"/>
</dbReference>
<keyword evidence="10" id="KW-0411">Iron-sulfur</keyword>
<dbReference type="InterPro" id="IPR003651">
    <property type="entry name" value="Endonuclease3_FeS-loop_motif"/>
</dbReference>
<dbReference type="SMART" id="SM00478">
    <property type="entry name" value="ENDO3c"/>
    <property type="match status" value="1"/>
</dbReference>
<dbReference type="SUPFAM" id="SSF48150">
    <property type="entry name" value="DNA-glycosylase"/>
    <property type="match status" value="1"/>
</dbReference>
<feature type="domain" description="HhH-GPD" evidence="15">
    <location>
        <begin position="114"/>
        <end position="278"/>
    </location>
</feature>
<reference evidence="16" key="1">
    <citation type="journal article" date="2020" name="Stud. Mycol.">
        <title>101 Dothideomycetes genomes: a test case for predicting lifestyles and emergence of pathogens.</title>
        <authorList>
            <person name="Haridas S."/>
            <person name="Albert R."/>
            <person name="Binder M."/>
            <person name="Bloem J."/>
            <person name="Labutti K."/>
            <person name="Salamov A."/>
            <person name="Andreopoulos B."/>
            <person name="Baker S."/>
            <person name="Barry K."/>
            <person name="Bills G."/>
            <person name="Bluhm B."/>
            <person name="Cannon C."/>
            <person name="Castanera R."/>
            <person name="Culley D."/>
            <person name="Daum C."/>
            <person name="Ezra D."/>
            <person name="Gonzalez J."/>
            <person name="Henrissat B."/>
            <person name="Kuo A."/>
            <person name="Liang C."/>
            <person name="Lipzen A."/>
            <person name="Lutzoni F."/>
            <person name="Magnuson J."/>
            <person name="Mondo S."/>
            <person name="Nolan M."/>
            <person name="Ohm R."/>
            <person name="Pangilinan J."/>
            <person name="Park H.-J."/>
            <person name="Ramirez L."/>
            <person name="Alfaro M."/>
            <person name="Sun H."/>
            <person name="Tritt A."/>
            <person name="Yoshinaga Y."/>
            <person name="Zwiers L.-H."/>
            <person name="Turgeon B."/>
            <person name="Goodwin S."/>
            <person name="Spatafora J."/>
            <person name="Crous P."/>
            <person name="Grigoriev I."/>
        </authorList>
    </citation>
    <scope>NUCLEOTIDE SEQUENCE</scope>
    <source>
        <strain evidence="16">HMLAC05119</strain>
    </source>
</reference>
<dbReference type="InterPro" id="IPR015797">
    <property type="entry name" value="NUDIX_hydrolase-like_dom_sf"/>
</dbReference>
<dbReference type="InterPro" id="IPR029119">
    <property type="entry name" value="MutY_C"/>
</dbReference>
<dbReference type="GO" id="GO:0005634">
    <property type="term" value="C:nucleus"/>
    <property type="evidence" value="ECO:0007669"/>
    <property type="project" value="TreeGrafter"/>
</dbReference>
<dbReference type="GO" id="GO:0032357">
    <property type="term" value="F:oxidized purine DNA binding"/>
    <property type="evidence" value="ECO:0007669"/>
    <property type="project" value="TreeGrafter"/>
</dbReference>
<keyword evidence="9 13" id="KW-0408">Iron</keyword>
<dbReference type="GO" id="GO:0035485">
    <property type="term" value="F:adenine/guanine mispair binding"/>
    <property type="evidence" value="ECO:0007669"/>
    <property type="project" value="TreeGrafter"/>
</dbReference>
<comment type="catalytic activity">
    <reaction evidence="1 13">
        <text>Hydrolyzes free adenine bases from 7,8-dihydro-8-oxoguanine:adenine mismatched double-stranded DNA, leaving an apurinic site.</text>
        <dbReference type="EC" id="3.2.2.31"/>
    </reaction>
</comment>
<dbReference type="OrthoDB" id="10248838at2759"/>
<evidence type="ECO:0000256" key="12">
    <source>
        <dbReference type="ARBA" id="ARBA00023295"/>
    </source>
</evidence>
<gene>
    <name evidence="16" type="ORF">BDU57DRAFT_532001</name>
</gene>
<evidence type="ECO:0000256" key="2">
    <source>
        <dbReference type="ARBA" id="ARBA00008343"/>
    </source>
</evidence>
<name>A0A6A5QBW8_AMPQU</name>
<evidence type="ECO:0000313" key="16">
    <source>
        <dbReference type="EMBL" id="KAF1912852.1"/>
    </source>
</evidence>
<feature type="compositionally biased region" description="Polar residues" evidence="14">
    <location>
        <begin position="356"/>
        <end position="370"/>
    </location>
</feature>
<dbReference type="Gene3D" id="1.10.340.30">
    <property type="entry name" value="Hypothetical protein, domain 2"/>
    <property type="match status" value="1"/>
</dbReference>
<dbReference type="EC" id="3.2.2.31" evidence="3 13"/>